<protein>
    <submittedName>
        <fullName evidence="2">Extensin-2-like</fullName>
    </submittedName>
</protein>
<gene>
    <name evidence="2" type="ORF">D8674_005861</name>
</gene>
<feature type="signal peptide" evidence="1">
    <location>
        <begin position="1"/>
        <end position="23"/>
    </location>
</feature>
<sequence length="102" mass="11578">MAYRWRSLAYALAVCLIATNVAASYDKPYVSSSPPVPASSYLPPYSYNHHLHHLPHHHCIIMRLLHDPLIITKQLEFLFSSCSRLVAQIISARESFILVTCL</sequence>
<dbReference type="EMBL" id="SMOL01000559">
    <property type="protein sequence ID" value="KAB2606144.1"/>
    <property type="molecule type" value="Genomic_DNA"/>
</dbReference>
<reference evidence="2 3" key="3">
    <citation type="submission" date="2019-11" db="EMBL/GenBank/DDBJ databases">
        <title>A de novo genome assembly of a pear dwarfing rootstock.</title>
        <authorList>
            <person name="Wang F."/>
            <person name="Wang J."/>
            <person name="Li S."/>
            <person name="Zhang Y."/>
            <person name="Fang M."/>
            <person name="Ma L."/>
            <person name="Zhao Y."/>
            <person name="Jiang S."/>
        </authorList>
    </citation>
    <scope>NUCLEOTIDE SEQUENCE [LARGE SCALE GENOMIC DNA]</scope>
    <source>
        <strain evidence="2">S2</strain>
        <tissue evidence="2">Leaf</tissue>
    </source>
</reference>
<organism evidence="2 3">
    <name type="scientific">Pyrus ussuriensis x Pyrus communis</name>
    <dbReference type="NCBI Taxonomy" id="2448454"/>
    <lineage>
        <taxon>Eukaryota</taxon>
        <taxon>Viridiplantae</taxon>
        <taxon>Streptophyta</taxon>
        <taxon>Embryophyta</taxon>
        <taxon>Tracheophyta</taxon>
        <taxon>Spermatophyta</taxon>
        <taxon>Magnoliopsida</taxon>
        <taxon>eudicotyledons</taxon>
        <taxon>Gunneridae</taxon>
        <taxon>Pentapetalae</taxon>
        <taxon>rosids</taxon>
        <taxon>fabids</taxon>
        <taxon>Rosales</taxon>
        <taxon>Rosaceae</taxon>
        <taxon>Amygdaloideae</taxon>
        <taxon>Maleae</taxon>
        <taxon>Pyrus</taxon>
    </lineage>
</organism>
<comment type="caution">
    <text evidence="2">The sequence shown here is derived from an EMBL/GenBank/DDBJ whole genome shotgun (WGS) entry which is preliminary data.</text>
</comment>
<dbReference type="AlphaFoldDB" id="A0A5N5G6C4"/>
<evidence type="ECO:0000313" key="3">
    <source>
        <dbReference type="Proteomes" id="UP000327157"/>
    </source>
</evidence>
<accession>A0A5N5G6C4</accession>
<keyword evidence="1" id="KW-0732">Signal</keyword>
<reference evidence="3" key="2">
    <citation type="submission" date="2019-10" db="EMBL/GenBank/DDBJ databases">
        <title>A de novo genome assembly of a pear dwarfing rootstock.</title>
        <authorList>
            <person name="Wang F."/>
            <person name="Wang J."/>
            <person name="Li S."/>
            <person name="Zhang Y."/>
            <person name="Fang M."/>
            <person name="Ma L."/>
            <person name="Zhao Y."/>
            <person name="Jiang S."/>
        </authorList>
    </citation>
    <scope>NUCLEOTIDE SEQUENCE [LARGE SCALE GENOMIC DNA]</scope>
</reference>
<keyword evidence="3" id="KW-1185">Reference proteome</keyword>
<name>A0A5N5G6C4_9ROSA</name>
<dbReference type="Proteomes" id="UP000327157">
    <property type="component" value="Chromosome 11"/>
</dbReference>
<evidence type="ECO:0000313" key="2">
    <source>
        <dbReference type="EMBL" id="KAB2606144.1"/>
    </source>
</evidence>
<proteinExistence type="predicted"/>
<feature type="chain" id="PRO_5024350839" evidence="1">
    <location>
        <begin position="24"/>
        <end position="102"/>
    </location>
</feature>
<reference evidence="2 3" key="1">
    <citation type="submission" date="2019-09" db="EMBL/GenBank/DDBJ databases">
        <authorList>
            <person name="Ou C."/>
        </authorList>
    </citation>
    <scope>NUCLEOTIDE SEQUENCE [LARGE SCALE GENOMIC DNA]</scope>
    <source>
        <strain evidence="2">S2</strain>
        <tissue evidence="2">Leaf</tissue>
    </source>
</reference>
<evidence type="ECO:0000256" key="1">
    <source>
        <dbReference type="SAM" id="SignalP"/>
    </source>
</evidence>